<organism evidence="2 3">
    <name type="scientific">Candidatus Magnetobacterium casense</name>
    <dbReference type="NCBI Taxonomy" id="1455061"/>
    <lineage>
        <taxon>Bacteria</taxon>
        <taxon>Pseudomonadati</taxon>
        <taxon>Nitrospirota</taxon>
        <taxon>Thermodesulfovibrionia</taxon>
        <taxon>Thermodesulfovibrionales</taxon>
        <taxon>Candidatus Magnetobacteriaceae</taxon>
        <taxon>Candidatus Magnetobacterium</taxon>
    </lineage>
</organism>
<feature type="transmembrane region" description="Helical" evidence="1">
    <location>
        <begin position="139"/>
        <end position="159"/>
    </location>
</feature>
<evidence type="ECO:0000313" key="3">
    <source>
        <dbReference type="Proteomes" id="UP001196980"/>
    </source>
</evidence>
<proteinExistence type="predicted"/>
<reference evidence="2 3" key="1">
    <citation type="journal article" date="2020" name="J Geophys Res Biogeosci">
        <title>Magnetotaxis as an Adaptation to Enable Bacterial Shuttling of Microbial Sulfur and Sulfur Cycling Across Aquatic Oxic#Anoxic Interfaces.</title>
        <authorList>
            <person name="Li J."/>
            <person name="Liu P."/>
            <person name="Wang J."/>
            <person name="Roberts A.P."/>
            <person name="Pan Y."/>
        </authorList>
    </citation>
    <scope>NUCLEOTIDE SEQUENCE [LARGE SCALE GENOMIC DNA]</scope>
    <source>
        <strain evidence="2 3">MYR-1_YQ</strain>
    </source>
</reference>
<evidence type="ECO:0000256" key="1">
    <source>
        <dbReference type="SAM" id="Phobius"/>
    </source>
</evidence>
<accession>A0ABS6S1Y3</accession>
<dbReference type="EMBL" id="JABXWD010000362">
    <property type="protein sequence ID" value="MBV6342853.1"/>
    <property type="molecule type" value="Genomic_DNA"/>
</dbReference>
<evidence type="ECO:0000313" key="2">
    <source>
        <dbReference type="EMBL" id="MBV6342853.1"/>
    </source>
</evidence>
<keyword evidence="1" id="KW-0472">Membrane</keyword>
<keyword evidence="3" id="KW-1185">Reference proteome</keyword>
<gene>
    <name evidence="2" type="ORF">HWQ67_14800</name>
</gene>
<sequence length="177" mass="19676">MGLFSKLSGKEPKGGDALCFVLGSDKRFFRRMMELQGTHLQDNHNRMAYFASPDSNGVLSKKVRGMERVMGPISVAYEPITELFRFRLLDWPPDRAAIEAGSNGHHETLESDEILDNSWAEGFSLAQSRQEDNEIRNRLMFILLLAVLGTVAMFLLVAASTGQLSGFIEGAGKFFGK</sequence>
<keyword evidence="1" id="KW-1133">Transmembrane helix</keyword>
<protein>
    <submittedName>
        <fullName evidence="2">Uncharacterized protein</fullName>
    </submittedName>
</protein>
<name>A0ABS6S1Y3_9BACT</name>
<dbReference type="Proteomes" id="UP001196980">
    <property type="component" value="Unassembled WGS sequence"/>
</dbReference>
<dbReference type="RefSeq" id="WP_218253466.1">
    <property type="nucleotide sequence ID" value="NZ_JABXWD010000362.1"/>
</dbReference>
<keyword evidence="1" id="KW-0812">Transmembrane</keyword>
<comment type="caution">
    <text evidence="2">The sequence shown here is derived from an EMBL/GenBank/DDBJ whole genome shotgun (WGS) entry which is preliminary data.</text>
</comment>